<proteinExistence type="inferred from homology"/>
<evidence type="ECO:0000259" key="4">
    <source>
        <dbReference type="Pfam" id="PF01361"/>
    </source>
</evidence>
<dbReference type="EC" id="5.3.2.-" evidence="3"/>
<gene>
    <name evidence="5" type="ORF">PQ457_19255</name>
</gene>
<dbReference type="Proteomes" id="UP001218231">
    <property type="component" value="Plasmid unnamed1"/>
</dbReference>
<dbReference type="PANTHER" id="PTHR35530">
    <property type="entry name" value="TAUTOMERASE-RELATED"/>
    <property type="match status" value="1"/>
</dbReference>
<dbReference type="EMBL" id="CP117418">
    <property type="protein sequence ID" value="WCT79148.1"/>
    <property type="molecule type" value="Genomic_DNA"/>
</dbReference>
<sequence length="63" mass="6802">MPIANIQILKGRSEADRKRLIAQVTQAIIDSLGVEAGQVRVVISEIDPCNWGVGGIAKSDLMR</sequence>
<keyword evidence="2 3" id="KW-0413">Isomerase</keyword>
<evidence type="ECO:0000256" key="1">
    <source>
        <dbReference type="ARBA" id="ARBA00006723"/>
    </source>
</evidence>
<keyword evidence="6" id="KW-1185">Reference proteome</keyword>
<dbReference type="PANTHER" id="PTHR35530:SF1">
    <property type="entry name" value="2-HYDROXYMUCONATE TAUTOMERASE"/>
    <property type="match status" value="1"/>
</dbReference>
<protein>
    <recommendedName>
        <fullName evidence="3">Tautomerase</fullName>
        <ecNumber evidence="3">5.3.2.-</ecNumber>
    </recommendedName>
</protein>
<evidence type="ECO:0000313" key="6">
    <source>
        <dbReference type="Proteomes" id="UP001218231"/>
    </source>
</evidence>
<evidence type="ECO:0000256" key="2">
    <source>
        <dbReference type="ARBA" id="ARBA00023235"/>
    </source>
</evidence>
<dbReference type="InterPro" id="IPR018191">
    <property type="entry name" value="4-OT"/>
</dbReference>
<evidence type="ECO:0000313" key="5">
    <source>
        <dbReference type="EMBL" id="WCT79148.1"/>
    </source>
</evidence>
<accession>A0ABY7U1N8</accession>
<geneLocation type="plasmid" evidence="5 6">
    <name>unnamed1</name>
</geneLocation>
<dbReference type="Gene3D" id="3.30.429.10">
    <property type="entry name" value="Macrophage Migration Inhibitory Factor"/>
    <property type="match status" value="1"/>
</dbReference>
<dbReference type="InterPro" id="IPR014347">
    <property type="entry name" value="Tautomerase/MIF_sf"/>
</dbReference>
<evidence type="ECO:0000256" key="3">
    <source>
        <dbReference type="RuleBase" id="RU362032"/>
    </source>
</evidence>
<organism evidence="5 6">
    <name type="scientific">Novosphingobium humi</name>
    <dbReference type="NCBI Taxonomy" id="2282397"/>
    <lineage>
        <taxon>Bacteria</taxon>
        <taxon>Pseudomonadati</taxon>
        <taxon>Pseudomonadota</taxon>
        <taxon>Alphaproteobacteria</taxon>
        <taxon>Sphingomonadales</taxon>
        <taxon>Sphingomonadaceae</taxon>
        <taxon>Novosphingobium</taxon>
    </lineage>
</organism>
<dbReference type="RefSeq" id="WP_273619432.1">
    <property type="nucleotide sequence ID" value="NZ_CP117418.1"/>
</dbReference>
<dbReference type="InterPro" id="IPR004370">
    <property type="entry name" value="4-OT-like_dom"/>
</dbReference>
<dbReference type="SUPFAM" id="SSF55331">
    <property type="entry name" value="Tautomerase/MIF"/>
    <property type="match status" value="1"/>
</dbReference>
<feature type="domain" description="4-oxalocrotonate tautomerase-like" evidence="4">
    <location>
        <begin position="2"/>
        <end position="58"/>
    </location>
</feature>
<dbReference type="NCBIfam" id="TIGR00013">
    <property type="entry name" value="taut"/>
    <property type="match status" value="1"/>
</dbReference>
<comment type="similarity">
    <text evidence="1 3">Belongs to the 4-oxalocrotonate tautomerase family.</text>
</comment>
<keyword evidence="5" id="KW-0614">Plasmid</keyword>
<name>A0ABY7U1N8_9SPHN</name>
<dbReference type="Pfam" id="PF01361">
    <property type="entry name" value="Tautomerase"/>
    <property type="match status" value="1"/>
</dbReference>
<reference evidence="5 6" key="1">
    <citation type="submission" date="2023-02" db="EMBL/GenBank/DDBJ databases">
        <title>Genome sequence of Novosphingobium humi KACC 19094.</title>
        <authorList>
            <person name="Kim S."/>
            <person name="Heo J."/>
            <person name="Kwon S.-W."/>
        </authorList>
    </citation>
    <scope>NUCLEOTIDE SEQUENCE [LARGE SCALE GENOMIC DNA]</scope>
    <source>
        <strain evidence="5 6">KACC 19094</strain>
        <plasmid evidence="5 6">unnamed1</plasmid>
    </source>
</reference>